<reference evidence="1 2" key="2">
    <citation type="journal article" date="2020" name="Cell Rep.">
        <title>Acquisition and Adaptation of Ultra-small Parasitic Reduced Genome Bacteria to Mammalian Hosts.</title>
        <authorList>
            <person name="McLean J.S."/>
            <person name="Bor B."/>
            <person name="Kerns K.A."/>
            <person name="Liu Q."/>
            <person name="To T.T."/>
            <person name="Solden L."/>
            <person name="Hendrickson E.L."/>
            <person name="Wrighton K."/>
            <person name="Shi W."/>
            <person name="He X."/>
        </authorList>
    </citation>
    <scope>NUCLEOTIDE SEQUENCE [LARGE SCALE GENOMIC DNA]</scope>
    <source>
        <strain evidence="1 2">TM7_CMJM_G6_1_HOT_870</strain>
    </source>
</reference>
<dbReference type="InterPro" id="IPR029056">
    <property type="entry name" value="Ribokinase-like"/>
</dbReference>
<reference evidence="1 2" key="1">
    <citation type="journal article" date="2018" name="bioRxiv">
        <title>Evidence of independent acquisition and adaption of ultra-small bacteria to human hosts across the highly diverse yet reduced genomes of the phylum Saccharibacteria.</title>
        <authorList>
            <person name="McLean J.S."/>
            <person name="Bor B."/>
            <person name="To T.T."/>
            <person name="Liu Q."/>
            <person name="Kearns K.A."/>
            <person name="Solden L.M."/>
            <person name="Wrighton K.C."/>
            <person name="He X."/>
            <person name="Shi W."/>
        </authorList>
    </citation>
    <scope>NUCLEOTIDE SEQUENCE [LARGE SCALE GENOMIC DNA]</scope>
    <source>
        <strain evidence="1 2">TM7_CMJM_G6_1_HOT_870</strain>
    </source>
</reference>
<comment type="caution">
    <text evidence="1">The sequence shown here is derived from an EMBL/GenBank/DDBJ whole genome shotgun (WGS) entry which is preliminary data.</text>
</comment>
<dbReference type="EMBL" id="PRLK01000009">
    <property type="protein sequence ID" value="RYC72394.1"/>
    <property type="molecule type" value="Genomic_DNA"/>
</dbReference>
<protein>
    <submittedName>
        <fullName evidence="1">Uncharacterized protein</fullName>
    </submittedName>
</protein>
<proteinExistence type="predicted"/>
<dbReference type="RefSeq" id="WP_129718943.1">
    <property type="nucleotide sequence ID" value="NZ_PRLK01000009.1"/>
</dbReference>
<keyword evidence="2" id="KW-1185">Reference proteome</keyword>
<accession>A0ABY0FHJ1</accession>
<evidence type="ECO:0000313" key="1">
    <source>
        <dbReference type="EMBL" id="RYC72394.1"/>
    </source>
</evidence>
<organism evidence="1 2">
    <name type="scientific">Candidatus Nanogingivalis gingivitcus</name>
    <dbReference type="NCBI Taxonomy" id="2171992"/>
    <lineage>
        <taxon>Bacteria</taxon>
        <taxon>Candidatus Saccharimonadota</taxon>
        <taxon>Candidatus Nanosyncoccalia</taxon>
        <taxon>Candidatus Nanogingivales</taxon>
        <taxon>Candidatus Nanogingivalaceae</taxon>
        <taxon>Candidatus Nanogingivalis</taxon>
    </lineage>
</organism>
<dbReference type="Gene3D" id="3.40.1190.20">
    <property type="match status" value="1"/>
</dbReference>
<name>A0ABY0FHJ1_9BACT</name>
<sequence>MNNNFKYWQVQSNKLLFPDIAWNKPEQKAMAGKLLIVGGNKSTFLSLATTYNIALKTGVGEVKVLIPDTLKKIIKIDNNDVIYTLSNPSGGFSSSSLDDIKAGEKWADALLFIGDINKDSETAVVFEKFLLESNKPVLIARDSVDILINSFTELLEKPNITIFASFNQLQKIFKNTFFPKALTFSMQFNNLVDTLHKFTLSYPCQVITLYQDNVVVSLDGEVYSMPISSKINNDKVTPLRIWTGEIPAKVISYQIWNKDKAKASITSLVD</sequence>
<dbReference type="Proteomes" id="UP001190925">
    <property type="component" value="Unassembled WGS sequence"/>
</dbReference>
<gene>
    <name evidence="1" type="ORF">G6CMJM_00548</name>
</gene>
<evidence type="ECO:0000313" key="2">
    <source>
        <dbReference type="Proteomes" id="UP001190925"/>
    </source>
</evidence>